<dbReference type="AlphaFoldDB" id="A0A0D2LM57"/>
<dbReference type="Proteomes" id="UP000054270">
    <property type="component" value="Unassembled WGS sequence"/>
</dbReference>
<feature type="compositionally biased region" description="Basic and acidic residues" evidence="4">
    <location>
        <begin position="276"/>
        <end position="285"/>
    </location>
</feature>
<dbReference type="OMA" id="AWGKSAM"/>
<feature type="compositionally biased region" description="Low complexity" evidence="4">
    <location>
        <begin position="11"/>
        <end position="33"/>
    </location>
</feature>
<feature type="compositionally biased region" description="Low complexity" evidence="4">
    <location>
        <begin position="148"/>
        <end position="166"/>
    </location>
</feature>
<dbReference type="Pfam" id="PF12656">
    <property type="entry name" value="G-patch_2"/>
    <property type="match status" value="1"/>
</dbReference>
<dbReference type="PROSITE" id="PS50174">
    <property type="entry name" value="G_PATCH"/>
    <property type="match status" value="1"/>
</dbReference>
<dbReference type="InterPro" id="IPR000467">
    <property type="entry name" value="G_patch_dom"/>
</dbReference>
<protein>
    <recommendedName>
        <fullName evidence="5">G-patch domain-containing protein</fullName>
    </recommendedName>
</protein>
<feature type="compositionally biased region" description="Low complexity" evidence="4">
    <location>
        <begin position="326"/>
        <end position="337"/>
    </location>
</feature>
<feature type="compositionally biased region" description="Basic and acidic residues" evidence="4">
    <location>
        <begin position="338"/>
        <end position="404"/>
    </location>
</feature>
<evidence type="ECO:0000313" key="6">
    <source>
        <dbReference type="EMBL" id="KJA29062.1"/>
    </source>
</evidence>
<dbReference type="PANTHER" id="PTHR15818">
    <property type="entry name" value="G PATCH AND KOW-CONTAINING"/>
    <property type="match status" value="1"/>
</dbReference>
<comment type="similarity">
    <text evidence="2">Belongs to the SPP2 family.</text>
</comment>
<evidence type="ECO:0000313" key="7">
    <source>
        <dbReference type="Proteomes" id="UP000054270"/>
    </source>
</evidence>
<dbReference type="OrthoDB" id="5577072at2759"/>
<name>A0A0D2LM57_HYPSF</name>
<dbReference type="InterPro" id="IPR045166">
    <property type="entry name" value="Spp2-like"/>
</dbReference>
<proteinExistence type="inferred from homology"/>
<dbReference type="InterPro" id="IPR026822">
    <property type="entry name" value="Spp2/MOS2_G-patch"/>
</dbReference>
<feature type="region of interest" description="Disordered" evidence="4">
    <location>
        <begin position="273"/>
        <end position="404"/>
    </location>
</feature>
<evidence type="ECO:0000256" key="4">
    <source>
        <dbReference type="SAM" id="MobiDB-lite"/>
    </source>
</evidence>
<gene>
    <name evidence="6" type="ORF">HYPSUDRAFT_61894</name>
</gene>
<evidence type="ECO:0000256" key="2">
    <source>
        <dbReference type="ARBA" id="ARBA00008576"/>
    </source>
</evidence>
<evidence type="ECO:0000259" key="5">
    <source>
        <dbReference type="PROSITE" id="PS50174"/>
    </source>
</evidence>
<dbReference type="GO" id="GO:0000398">
    <property type="term" value="P:mRNA splicing, via spliceosome"/>
    <property type="evidence" value="ECO:0007669"/>
    <property type="project" value="InterPro"/>
</dbReference>
<dbReference type="GO" id="GO:0005681">
    <property type="term" value="C:spliceosomal complex"/>
    <property type="evidence" value="ECO:0007669"/>
    <property type="project" value="TreeGrafter"/>
</dbReference>
<dbReference type="PANTHER" id="PTHR15818:SF2">
    <property type="entry name" value="G-PATCH DOMAIN AND KOW MOTIFS-CONTAINING PROTEIN"/>
    <property type="match status" value="1"/>
</dbReference>
<organism evidence="6 7">
    <name type="scientific">Hypholoma sublateritium (strain FD-334 SS-4)</name>
    <dbReference type="NCBI Taxonomy" id="945553"/>
    <lineage>
        <taxon>Eukaryota</taxon>
        <taxon>Fungi</taxon>
        <taxon>Dikarya</taxon>
        <taxon>Basidiomycota</taxon>
        <taxon>Agaricomycotina</taxon>
        <taxon>Agaricomycetes</taxon>
        <taxon>Agaricomycetidae</taxon>
        <taxon>Agaricales</taxon>
        <taxon>Agaricineae</taxon>
        <taxon>Strophariaceae</taxon>
        <taxon>Hypholoma</taxon>
    </lineage>
</organism>
<dbReference type="EMBL" id="KN817520">
    <property type="protein sequence ID" value="KJA29062.1"/>
    <property type="molecule type" value="Genomic_DNA"/>
</dbReference>
<accession>A0A0D2LM57</accession>
<dbReference type="STRING" id="945553.A0A0D2LM57"/>
<evidence type="ECO:0000256" key="1">
    <source>
        <dbReference type="ARBA" id="ARBA00004123"/>
    </source>
</evidence>
<keyword evidence="7" id="KW-1185">Reference proteome</keyword>
<feature type="domain" description="G-patch" evidence="5">
    <location>
        <begin position="231"/>
        <end position="278"/>
    </location>
</feature>
<evidence type="ECO:0000256" key="3">
    <source>
        <dbReference type="ARBA" id="ARBA00023242"/>
    </source>
</evidence>
<reference evidence="7" key="1">
    <citation type="submission" date="2014-04" db="EMBL/GenBank/DDBJ databases">
        <title>Evolutionary Origins and Diversification of the Mycorrhizal Mutualists.</title>
        <authorList>
            <consortium name="DOE Joint Genome Institute"/>
            <consortium name="Mycorrhizal Genomics Consortium"/>
            <person name="Kohler A."/>
            <person name="Kuo A."/>
            <person name="Nagy L.G."/>
            <person name="Floudas D."/>
            <person name="Copeland A."/>
            <person name="Barry K.W."/>
            <person name="Cichocki N."/>
            <person name="Veneault-Fourrey C."/>
            <person name="LaButti K."/>
            <person name="Lindquist E.A."/>
            <person name="Lipzen A."/>
            <person name="Lundell T."/>
            <person name="Morin E."/>
            <person name="Murat C."/>
            <person name="Riley R."/>
            <person name="Ohm R."/>
            <person name="Sun H."/>
            <person name="Tunlid A."/>
            <person name="Henrissat B."/>
            <person name="Grigoriev I.V."/>
            <person name="Hibbett D.S."/>
            <person name="Martin F."/>
        </authorList>
    </citation>
    <scope>NUCLEOTIDE SEQUENCE [LARGE SCALE GENOMIC DNA]</scope>
    <source>
        <strain evidence="7">FD-334 SS-4</strain>
    </source>
</reference>
<feature type="region of interest" description="Disordered" evidence="4">
    <location>
        <begin position="1"/>
        <end position="125"/>
    </location>
</feature>
<feature type="region of interest" description="Disordered" evidence="4">
    <location>
        <begin position="147"/>
        <end position="174"/>
    </location>
</feature>
<sequence length="404" mass="43123">MSNVSFTIRRPTPVSRAASATPAADAAAFKTPAIPSPLARSTPPTTAANDDDDDSSGAESPAADELVTGFDRFGVQRSAGPKRPASTPLVIAPLRNKDWRALARRRRGQPAYVPPSAAAATGADGSVGGLGTRDAINAGPVLSGLQVRAPRPASAPSSPRSPAPAADADVPMPSEDEAALLAVLAEAAGEPAPHTGPALAIAPVSETDALRQDVADLPDAATPADYARVPVAQFGAALLRGMGWKEGTAATRKPGRGLVEPYLPAARPALLGIGAKEQEVYDDGSKKRKGAGRPERRYVPIVKQERAPSGTASPAGRRSRSRSPRRSAASSRRASPYARERESNGGSARRGDDMDRRRTEDRERRRYDDQRDTRRRDDDRERRRDDERPASRRESSSYDRRRDR</sequence>
<dbReference type="GO" id="GO:0003676">
    <property type="term" value="F:nucleic acid binding"/>
    <property type="evidence" value="ECO:0007669"/>
    <property type="project" value="InterPro"/>
</dbReference>
<feature type="compositionally biased region" description="Basic and acidic residues" evidence="4">
    <location>
        <begin position="292"/>
        <end position="306"/>
    </location>
</feature>
<keyword evidence="3" id="KW-0539">Nucleus</keyword>
<comment type="subcellular location">
    <subcellularLocation>
        <location evidence="1">Nucleus</location>
    </subcellularLocation>
</comment>